<dbReference type="GO" id="GO:0004668">
    <property type="term" value="F:protein-arginine deiminase activity"/>
    <property type="evidence" value="ECO:0007669"/>
    <property type="project" value="InterPro"/>
</dbReference>
<dbReference type="PANTHER" id="PTHR31377:SF0">
    <property type="entry name" value="AGMATINE DEIMINASE-RELATED"/>
    <property type="match status" value="1"/>
</dbReference>
<dbReference type="InterPro" id="IPR026444">
    <property type="entry name" value="Secre_tail"/>
</dbReference>
<sequence>MKNNYTKYLLVLLMALQTSFAISQEKPNLPHNLTETEKALVSEFQFTNPRFSPPPSGPVRAAAEWEEVEYLLVTWNPSYPNILRQIVQAGVQECKVIITTQNQASVSNYLTTNGVDITNVTFLNVPWDSIWIRDYAGNTIYSDDVGELALTDWIYNRPRPNDDVMPVAHAAQAGIPLYTTNSGTNDLVNTGGNYMSDGMGNAFASNLILDENSAGNPYGVSVKTEAQIDGIMQEYMGINRFVKMNTLPYDVIHHIDMHMKLLDEETILVSKYPPGVADGPQIEANIQYVLDNFESPFGTPYDIEWIDAPPSTGGNYPNTGGPYNTYSNAVFVNKTIMVPTYRPEVDAPALAQYQEMLPGYNVVGIDVDNPGENLINSLGAIHCITHTIGVAEPLWIVHQPIDEANAGSTVTIDAFIKHVSFIEQAKVFWREEGTNTFNEIDMAPSNSDYWTADLTIPNNPVNIEYYIWAKAFSGKELTRPIVAPEGYWTIQVETLSVDEWAQNHISAAYPNPTTGKVSFNLDAIQGSINVKIHNVLGQKLYETTIENGNGKVILDLNQNWQGTLLVTFEGDFGKVHKKVIKL</sequence>
<name>A0A1A9LF81_9FLAO</name>
<dbReference type="STRING" id="1385699.A7A78_11945"/>
<dbReference type="Proteomes" id="UP000077552">
    <property type="component" value="Unassembled WGS sequence"/>
</dbReference>
<evidence type="ECO:0000256" key="1">
    <source>
        <dbReference type="ARBA" id="ARBA00022729"/>
    </source>
</evidence>
<keyword evidence="6" id="KW-1185">Reference proteome</keyword>
<protein>
    <recommendedName>
        <fullName evidence="4">Secretion system C-terminal sorting domain-containing protein</fullName>
    </recommendedName>
</protein>
<feature type="chain" id="PRO_5008392184" description="Secretion system C-terminal sorting domain-containing protein" evidence="3">
    <location>
        <begin position="24"/>
        <end position="582"/>
    </location>
</feature>
<evidence type="ECO:0000313" key="5">
    <source>
        <dbReference type="EMBL" id="OAD91362.1"/>
    </source>
</evidence>
<dbReference type="Pfam" id="PF18962">
    <property type="entry name" value="Por_Secre_tail"/>
    <property type="match status" value="1"/>
</dbReference>
<organism evidence="5 6">
    <name type="scientific">Aequorivita soesokkakensis</name>
    <dbReference type="NCBI Taxonomy" id="1385699"/>
    <lineage>
        <taxon>Bacteria</taxon>
        <taxon>Pseudomonadati</taxon>
        <taxon>Bacteroidota</taxon>
        <taxon>Flavobacteriia</taxon>
        <taxon>Flavobacteriales</taxon>
        <taxon>Flavobacteriaceae</taxon>
        <taxon>Aequorivita</taxon>
    </lineage>
</organism>
<keyword evidence="1 3" id="KW-0732">Signal</keyword>
<dbReference type="Pfam" id="PF04371">
    <property type="entry name" value="PAD_porph"/>
    <property type="match status" value="1"/>
</dbReference>
<evidence type="ECO:0000259" key="4">
    <source>
        <dbReference type="Pfam" id="PF18962"/>
    </source>
</evidence>
<dbReference type="EMBL" id="LXIE01000013">
    <property type="protein sequence ID" value="OAD91362.1"/>
    <property type="molecule type" value="Genomic_DNA"/>
</dbReference>
<feature type="domain" description="Secretion system C-terminal sorting" evidence="4">
    <location>
        <begin position="509"/>
        <end position="580"/>
    </location>
</feature>
<dbReference type="AlphaFoldDB" id="A0A1A9LF81"/>
<proteinExistence type="predicted"/>
<evidence type="ECO:0000256" key="2">
    <source>
        <dbReference type="ARBA" id="ARBA00022801"/>
    </source>
</evidence>
<dbReference type="OrthoDB" id="9808013at2"/>
<dbReference type="SUPFAM" id="SSF55909">
    <property type="entry name" value="Pentein"/>
    <property type="match status" value="1"/>
</dbReference>
<evidence type="ECO:0000313" key="6">
    <source>
        <dbReference type="Proteomes" id="UP000077552"/>
    </source>
</evidence>
<dbReference type="Gene3D" id="3.75.10.10">
    <property type="entry name" value="L-arginine/glycine Amidinotransferase, Chain A"/>
    <property type="match status" value="1"/>
</dbReference>
<comment type="caution">
    <text evidence="5">The sequence shown here is derived from an EMBL/GenBank/DDBJ whole genome shotgun (WGS) entry which is preliminary data.</text>
</comment>
<keyword evidence="2" id="KW-0378">Hydrolase</keyword>
<evidence type="ECO:0000256" key="3">
    <source>
        <dbReference type="SAM" id="SignalP"/>
    </source>
</evidence>
<dbReference type="RefSeq" id="WP_068761822.1">
    <property type="nucleotide sequence ID" value="NZ_LXIE01000013.1"/>
</dbReference>
<reference evidence="5 6" key="1">
    <citation type="submission" date="2016-05" db="EMBL/GenBank/DDBJ databases">
        <title>Genome sequencing of Vitellibacter soesokkakensis RSSK-12.</title>
        <authorList>
            <person name="Thevarajoo S."/>
            <person name="Selvaratnam C."/>
            <person name="Goh K.M."/>
            <person name="Chan K.-G."/>
            <person name="Chong C.S."/>
        </authorList>
    </citation>
    <scope>NUCLEOTIDE SEQUENCE [LARGE SCALE GENOMIC DNA]</scope>
    <source>
        <strain evidence="5 6">RSSK-12</strain>
    </source>
</reference>
<feature type="signal peptide" evidence="3">
    <location>
        <begin position="1"/>
        <end position="23"/>
    </location>
</feature>
<dbReference type="GO" id="GO:0047632">
    <property type="term" value="F:agmatine deiminase activity"/>
    <property type="evidence" value="ECO:0007669"/>
    <property type="project" value="TreeGrafter"/>
</dbReference>
<dbReference type="NCBIfam" id="TIGR04183">
    <property type="entry name" value="Por_Secre_tail"/>
    <property type="match status" value="1"/>
</dbReference>
<gene>
    <name evidence="5" type="ORF">A7A78_11945</name>
</gene>
<accession>A0A1A9LF81</accession>
<dbReference type="PANTHER" id="PTHR31377">
    <property type="entry name" value="AGMATINE DEIMINASE-RELATED"/>
    <property type="match status" value="1"/>
</dbReference>
<dbReference type="GO" id="GO:0009446">
    <property type="term" value="P:putrescine biosynthetic process"/>
    <property type="evidence" value="ECO:0007669"/>
    <property type="project" value="InterPro"/>
</dbReference>
<dbReference type="InterPro" id="IPR007466">
    <property type="entry name" value="Peptidyl-Arg-deiminase_porph"/>
</dbReference>